<comment type="caution">
    <text evidence="1">The sequence shown here is derived from an EMBL/GenBank/DDBJ whole genome shotgun (WGS) entry which is preliminary data.</text>
</comment>
<dbReference type="EMBL" id="JAQQFR010000004">
    <property type="protein sequence ID" value="MFL9878275.1"/>
    <property type="molecule type" value="Genomic_DNA"/>
</dbReference>
<protein>
    <submittedName>
        <fullName evidence="1">Acyl-CoA thioesterase</fullName>
    </submittedName>
</protein>
<evidence type="ECO:0000313" key="2">
    <source>
        <dbReference type="Proteomes" id="UP001629214"/>
    </source>
</evidence>
<gene>
    <name evidence="1" type="ORF">PQR63_07785</name>
</gene>
<sequence>MSKVVVYPVNVEFGDCDPAGIVFFPNFFRWYDASSRNFFRTCGVPAWRDTEKSHGIIGTPVVDIGSRFIQPATYGDKVEVHTSVVEWNAKTFVMLHQLKRDGVLLSEGRDTRVFAIRHPEDPARIKAIPIPEDIRELCS</sequence>
<organism evidence="1 2">
    <name type="scientific">Herbaspirillum rhizosphaerae</name>
    <dbReference type="NCBI Taxonomy" id="346179"/>
    <lineage>
        <taxon>Bacteria</taxon>
        <taxon>Pseudomonadati</taxon>
        <taxon>Pseudomonadota</taxon>
        <taxon>Betaproteobacteria</taxon>
        <taxon>Burkholderiales</taxon>
        <taxon>Oxalobacteraceae</taxon>
        <taxon>Herbaspirillum</taxon>
    </lineage>
</organism>
<dbReference type="InterPro" id="IPR029069">
    <property type="entry name" value="HotDog_dom_sf"/>
</dbReference>
<reference evidence="1 2" key="1">
    <citation type="journal article" date="2024" name="Chem. Sci.">
        <title>Discovery of megapolipeptins by genome mining of a Burkholderiales bacteria collection.</title>
        <authorList>
            <person name="Paulo B.S."/>
            <person name="Recchia M.J.J."/>
            <person name="Lee S."/>
            <person name="Fergusson C.H."/>
            <person name="Romanowski S.B."/>
            <person name="Hernandez A."/>
            <person name="Krull N."/>
            <person name="Liu D.Y."/>
            <person name="Cavanagh H."/>
            <person name="Bos A."/>
            <person name="Gray C.A."/>
            <person name="Murphy B.T."/>
            <person name="Linington R.G."/>
            <person name="Eustaquio A.S."/>
        </authorList>
    </citation>
    <scope>NUCLEOTIDE SEQUENCE [LARGE SCALE GENOMIC DNA]</scope>
    <source>
        <strain evidence="1 2">RL21-008-BIB-B</strain>
    </source>
</reference>
<dbReference type="Gene3D" id="3.10.129.10">
    <property type="entry name" value="Hotdog Thioesterase"/>
    <property type="match status" value="1"/>
</dbReference>
<dbReference type="CDD" id="cd00586">
    <property type="entry name" value="4HBT"/>
    <property type="match status" value="1"/>
</dbReference>
<dbReference type="RefSeq" id="WP_408167090.1">
    <property type="nucleotide sequence ID" value="NZ_JAQQFR010000004.1"/>
</dbReference>
<name>A0ABW8Z600_9BURK</name>
<keyword evidence="2" id="KW-1185">Reference proteome</keyword>
<dbReference type="Pfam" id="PF13279">
    <property type="entry name" value="4HBT_2"/>
    <property type="match status" value="1"/>
</dbReference>
<accession>A0ABW8Z600</accession>
<dbReference type="Proteomes" id="UP001629214">
    <property type="component" value="Unassembled WGS sequence"/>
</dbReference>
<proteinExistence type="predicted"/>
<evidence type="ECO:0000313" key="1">
    <source>
        <dbReference type="EMBL" id="MFL9878275.1"/>
    </source>
</evidence>
<dbReference type="SUPFAM" id="SSF54637">
    <property type="entry name" value="Thioesterase/thiol ester dehydrase-isomerase"/>
    <property type="match status" value="1"/>
</dbReference>